<name>A0A256A152_9FLAO</name>
<reference evidence="1 2" key="1">
    <citation type="submission" date="2017-07" db="EMBL/GenBank/DDBJ databases">
        <title>Flavobacterium cyanobacteriorum sp. nov., isolated from cyanobacterial aggregates in a eutrophic lake.</title>
        <authorList>
            <person name="Cai H."/>
        </authorList>
    </citation>
    <scope>NUCLEOTIDE SEQUENCE [LARGE SCALE GENOMIC DNA]</scope>
    <source>
        <strain evidence="1 2">TH167</strain>
    </source>
</reference>
<dbReference type="Proteomes" id="UP000216035">
    <property type="component" value="Unassembled WGS sequence"/>
</dbReference>
<dbReference type="RefSeq" id="WP_094485459.1">
    <property type="nucleotide sequence ID" value="NZ_NOXX01000156.1"/>
</dbReference>
<accession>A0A256A152</accession>
<evidence type="ECO:0000313" key="1">
    <source>
        <dbReference type="EMBL" id="OYQ46855.1"/>
    </source>
</evidence>
<proteinExistence type="predicted"/>
<organism evidence="1 2">
    <name type="scientific">Flavobacterium aurantiibacter</name>
    <dbReference type="NCBI Taxonomy" id="2023067"/>
    <lineage>
        <taxon>Bacteria</taxon>
        <taxon>Pseudomonadati</taxon>
        <taxon>Bacteroidota</taxon>
        <taxon>Flavobacteriia</taxon>
        <taxon>Flavobacteriales</taxon>
        <taxon>Flavobacteriaceae</taxon>
        <taxon>Flavobacterium</taxon>
    </lineage>
</organism>
<dbReference type="EMBL" id="NOXX01000156">
    <property type="protein sequence ID" value="OYQ46855.1"/>
    <property type="molecule type" value="Genomic_DNA"/>
</dbReference>
<keyword evidence="2" id="KW-1185">Reference proteome</keyword>
<dbReference type="AlphaFoldDB" id="A0A256A152"/>
<evidence type="ECO:0000313" key="2">
    <source>
        <dbReference type="Proteomes" id="UP000216035"/>
    </source>
</evidence>
<protein>
    <submittedName>
        <fullName evidence="1">Uncharacterized protein</fullName>
    </submittedName>
</protein>
<sequence>MNDDRHILNPKLSTGTANTLKLVFHSGDFLQKNFEIIAQYDMYSIKYTLIHYYLLKKISFTDLALALEDTSDYDQQELRKEIERVSRLQNKT</sequence>
<gene>
    <name evidence="1" type="ORF">CHX27_03905</name>
</gene>
<comment type="caution">
    <text evidence="1">The sequence shown here is derived from an EMBL/GenBank/DDBJ whole genome shotgun (WGS) entry which is preliminary data.</text>
</comment>